<dbReference type="GeneID" id="25313162"/>
<dbReference type="AlphaFoldDB" id="A0A0F4YEI1"/>
<dbReference type="OrthoDB" id="2017974at2759"/>
<dbReference type="GO" id="GO:0070034">
    <property type="term" value="F:telomerase RNA binding"/>
    <property type="evidence" value="ECO:0007669"/>
    <property type="project" value="TreeGrafter"/>
</dbReference>
<feature type="compositionally biased region" description="Low complexity" evidence="1">
    <location>
        <begin position="478"/>
        <end position="497"/>
    </location>
</feature>
<comment type="caution">
    <text evidence="3">The sequence shown here is derived from an EMBL/GenBank/DDBJ whole genome shotgun (WGS) entry which is preliminary data.</text>
</comment>
<accession>A0A0F4YEI1</accession>
<dbReference type="Gene3D" id="1.25.40.10">
    <property type="entry name" value="Tetratricopeptide repeat domain"/>
    <property type="match status" value="1"/>
</dbReference>
<sequence>MLRKLAEKYAMPARMWRYGIHSFLELLRHRLPGSLDHMLTFIYIAYSMMTLLLESVPSFEETWIECLGDLARYRMAVEENDMRDREVWSGVARYWYNKAADKNPGIGRIQHHLAVLARPNILQQLFYYSKSLVSIQPFLSTRESILLLFNPLLDPARPVSSRYPPLLTAFVCAHGFLFTRGKINAFTMSAHQFLSSLGTYIGRIGAVFREQGVYIASSNYAAIFDFGQSDAILPRMFEPRALQEIPSSSARYESAQRFWESHTSSSSLELSVLSQRDGPRSEDDRFSSSIQVLSFASHLAFSTLRIILGQIGDKNVLPSVHLSLAFLWSMALVPTSMTYIEADVPWVQIASFLNTLIRPDMDMSKVEDEQFPSYETGSSRQLPEDFLIRGQAWSQLYYPEHFFDVTADEEERSIELPSVIVPRTHRCLWLGVRIASFKCWITYDSDRKVFLPTPFAYELENAARQHNPLQGVSGAEASSSSSSHDNDTTMTDSNDII</sequence>
<dbReference type="RefSeq" id="XP_013322913.1">
    <property type="nucleotide sequence ID" value="XM_013467459.1"/>
</dbReference>
<dbReference type="FunFam" id="1.25.40.10:FF:000202">
    <property type="entry name" value="Unplaced genomic scaffold supercont1.7, whole genome shotgun sequence"/>
    <property type="match status" value="1"/>
</dbReference>
<proteinExistence type="predicted"/>
<feature type="region of interest" description="Disordered" evidence="1">
    <location>
        <begin position="470"/>
        <end position="497"/>
    </location>
</feature>
<dbReference type="SUPFAM" id="SSF48452">
    <property type="entry name" value="TPR-like"/>
    <property type="match status" value="1"/>
</dbReference>
<dbReference type="STRING" id="1408163.A0A0F4YEI1"/>
<dbReference type="PANTHER" id="PTHR15696">
    <property type="entry name" value="SMG-7 SUPPRESSOR WITH MORPHOLOGICAL EFFECT ON GENITALIA PROTEIN 7"/>
    <property type="match status" value="1"/>
</dbReference>
<dbReference type="GO" id="GO:0005697">
    <property type="term" value="C:telomerase holoenzyme complex"/>
    <property type="evidence" value="ECO:0007669"/>
    <property type="project" value="TreeGrafter"/>
</dbReference>
<evidence type="ECO:0000313" key="3">
    <source>
        <dbReference type="EMBL" id="KKA16301.1"/>
    </source>
</evidence>
<gene>
    <name evidence="3" type="ORF">T310_10098</name>
</gene>
<protein>
    <recommendedName>
        <fullName evidence="2">DNA/RNA-binding domain-containing protein</fullName>
    </recommendedName>
</protein>
<dbReference type="EMBL" id="LASV01000793">
    <property type="protein sequence ID" value="KKA16301.1"/>
    <property type="molecule type" value="Genomic_DNA"/>
</dbReference>
<dbReference type="GO" id="GO:0000184">
    <property type="term" value="P:nuclear-transcribed mRNA catabolic process, nonsense-mediated decay"/>
    <property type="evidence" value="ECO:0007669"/>
    <property type="project" value="TreeGrafter"/>
</dbReference>
<dbReference type="Pfam" id="PF10373">
    <property type="entry name" value="EST1_DNA_bind"/>
    <property type="match status" value="1"/>
</dbReference>
<dbReference type="PANTHER" id="PTHR15696:SF0">
    <property type="entry name" value="TELOMERASE-BINDING PROTEIN EST1A"/>
    <property type="match status" value="1"/>
</dbReference>
<dbReference type="InterPro" id="IPR045153">
    <property type="entry name" value="Est1/Ebs1-like"/>
</dbReference>
<dbReference type="Proteomes" id="UP000053958">
    <property type="component" value="Unassembled WGS sequence"/>
</dbReference>
<feature type="domain" description="DNA/RNA-binding" evidence="2">
    <location>
        <begin position="92"/>
        <end position="180"/>
    </location>
</feature>
<dbReference type="InterPro" id="IPR011990">
    <property type="entry name" value="TPR-like_helical_dom_sf"/>
</dbReference>
<organism evidence="3 4">
    <name type="scientific">Rasamsonia emersonii (strain ATCC 16479 / CBS 393.64 / IMI 116815)</name>
    <dbReference type="NCBI Taxonomy" id="1408163"/>
    <lineage>
        <taxon>Eukaryota</taxon>
        <taxon>Fungi</taxon>
        <taxon>Dikarya</taxon>
        <taxon>Ascomycota</taxon>
        <taxon>Pezizomycotina</taxon>
        <taxon>Eurotiomycetes</taxon>
        <taxon>Eurotiomycetidae</taxon>
        <taxon>Eurotiales</taxon>
        <taxon>Trichocomaceae</taxon>
        <taxon>Rasamsonia</taxon>
    </lineage>
</organism>
<dbReference type="InterPro" id="IPR018834">
    <property type="entry name" value="DNA/RNA-bd_Est1-type"/>
</dbReference>
<name>A0A0F4YEI1_RASE3</name>
<evidence type="ECO:0000256" key="1">
    <source>
        <dbReference type="SAM" id="MobiDB-lite"/>
    </source>
</evidence>
<reference evidence="3 4" key="1">
    <citation type="submission" date="2015-04" db="EMBL/GenBank/DDBJ databases">
        <authorList>
            <person name="Heijne W.H."/>
            <person name="Fedorova N.D."/>
            <person name="Nierman W.C."/>
            <person name="Vollebregt A.W."/>
            <person name="Zhao Z."/>
            <person name="Wu L."/>
            <person name="Kumar M."/>
            <person name="Stam H."/>
            <person name="van den Berg M.A."/>
            <person name="Pel H.J."/>
        </authorList>
    </citation>
    <scope>NUCLEOTIDE SEQUENCE [LARGE SCALE GENOMIC DNA]</scope>
    <source>
        <strain evidence="3 4">CBS 393.64</strain>
    </source>
</reference>
<keyword evidence="4" id="KW-1185">Reference proteome</keyword>
<evidence type="ECO:0000259" key="2">
    <source>
        <dbReference type="Pfam" id="PF10373"/>
    </source>
</evidence>
<evidence type="ECO:0000313" key="4">
    <source>
        <dbReference type="Proteomes" id="UP000053958"/>
    </source>
</evidence>
<dbReference type="GO" id="GO:0042162">
    <property type="term" value="F:telomeric DNA binding"/>
    <property type="evidence" value="ECO:0007669"/>
    <property type="project" value="TreeGrafter"/>
</dbReference>